<accession>E8R4G5</accession>
<keyword evidence="8" id="KW-1185">Reference proteome</keyword>
<dbReference type="GO" id="GO:0140104">
    <property type="term" value="F:molecular carrier activity"/>
    <property type="evidence" value="ECO:0007669"/>
    <property type="project" value="InterPro"/>
</dbReference>
<dbReference type="Proteomes" id="UP000008631">
    <property type="component" value="Chromosome"/>
</dbReference>
<gene>
    <name evidence="7" type="ordered locus">Isop_3196</name>
</gene>
<dbReference type="STRING" id="575540.Isop_3196"/>
<dbReference type="HOGENOM" id="CLU_018489_2_0_0"/>
<dbReference type="Gene3D" id="3.40.50.410">
    <property type="entry name" value="von Willebrand factor, type A domain"/>
    <property type="match status" value="1"/>
</dbReference>
<dbReference type="InterPro" id="IPR002035">
    <property type="entry name" value="VWF_A"/>
</dbReference>
<evidence type="ECO:0000256" key="2">
    <source>
        <dbReference type="ARBA" id="ARBA00006099"/>
    </source>
</evidence>
<evidence type="ECO:0000256" key="4">
    <source>
        <dbReference type="ARBA" id="ARBA00022729"/>
    </source>
</evidence>
<reference key="1">
    <citation type="submission" date="2010-11" db="EMBL/GenBank/DDBJ databases">
        <title>The complete sequence of chromosome of Isophaera pallida ATCC 43644.</title>
        <authorList>
            <consortium name="US DOE Joint Genome Institute (JGI-PGF)"/>
            <person name="Lucas S."/>
            <person name="Copeland A."/>
            <person name="Lapidus A."/>
            <person name="Bruce D."/>
            <person name="Goodwin L."/>
            <person name="Pitluck S."/>
            <person name="Kyrpides N."/>
            <person name="Mavromatis K."/>
            <person name="Pagani I."/>
            <person name="Ivanova N."/>
            <person name="Saunders E."/>
            <person name="Brettin T."/>
            <person name="Detter J.C."/>
            <person name="Han C."/>
            <person name="Tapia R."/>
            <person name="Land M."/>
            <person name="Hauser L."/>
            <person name="Markowitz V."/>
            <person name="Cheng J.-F."/>
            <person name="Hugenholtz P."/>
            <person name="Woyke T."/>
            <person name="Wu D."/>
            <person name="Eisen J.A."/>
        </authorList>
    </citation>
    <scope>NUCLEOTIDE SEQUENCE</scope>
    <source>
        <strain>ATCC 43644</strain>
    </source>
</reference>
<organism evidence="7 8">
    <name type="scientific">Isosphaera pallida (strain ATCC 43644 / DSM 9630 / IS1B)</name>
    <dbReference type="NCBI Taxonomy" id="575540"/>
    <lineage>
        <taxon>Bacteria</taxon>
        <taxon>Pseudomonadati</taxon>
        <taxon>Planctomycetota</taxon>
        <taxon>Planctomycetia</taxon>
        <taxon>Isosphaerales</taxon>
        <taxon>Isosphaeraceae</taxon>
        <taxon>Isosphaera</taxon>
    </lineage>
</organism>
<feature type="domain" description="VWFA" evidence="6">
    <location>
        <begin position="448"/>
        <end position="644"/>
    </location>
</feature>
<dbReference type="Pfam" id="PF13531">
    <property type="entry name" value="SBP_bac_11"/>
    <property type="match status" value="1"/>
</dbReference>
<evidence type="ECO:0000259" key="6">
    <source>
        <dbReference type="PROSITE" id="PS50234"/>
    </source>
</evidence>
<keyword evidence="3" id="KW-0813">Transport</keyword>
<dbReference type="SUPFAM" id="SSF53850">
    <property type="entry name" value="Periplasmic binding protein-like II"/>
    <property type="match status" value="1"/>
</dbReference>
<dbReference type="PANTHER" id="PTHR30368:SF2">
    <property type="entry name" value="SULFATE-BINDING PROTEIN"/>
    <property type="match status" value="1"/>
</dbReference>
<protein>
    <submittedName>
        <fullName evidence="7">von Willebrand factor, type A</fullName>
    </submittedName>
</protein>
<dbReference type="KEGG" id="ipa:Isop_3196"/>
<proteinExistence type="inferred from homology"/>
<dbReference type="AlphaFoldDB" id="E8R4G5"/>
<dbReference type="eggNOG" id="COG1840">
    <property type="taxonomic scope" value="Bacteria"/>
</dbReference>
<dbReference type="OrthoDB" id="9784383at2"/>
<dbReference type="GO" id="GO:0042597">
    <property type="term" value="C:periplasmic space"/>
    <property type="evidence" value="ECO:0007669"/>
    <property type="project" value="UniProtKB-SubCell"/>
</dbReference>
<dbReference type="InterPro" id="IPR036465">
    <property type="entry name" value="vWFA_dom_sf"/>
</dbReference>
<evidence type="ECO:0000256" key="3">
    <source>
        <dbReference type="ARBA" id="ARBA00022448"/>
    </source>
</evidence>
<name>E8R4G5_ISOPI</name>
<evidence type="ECO:0000256" key="1">
    <source>
        <dbReference type="ARBA" id="ARBA00004418"/>
    </source>
</evidence>
<dbReference type="PROSITE" id="PS50234">
    <property type="entry name" value="VWFA"/>
    <property type="match status" value="1"/>
</dbReference>
<keyword evidence="5" id="KW-0574">Periplasm</keyword>
<dbReference type="EMBL" id="CP002353">
    <property type="protein sequence ID" value="ADV63760.1"/>
    <property type="molecule type" value="Genomic_DNA"/>
</dbReference>
<keyword evidence="4" id="KW-0732">Signal</keyword>
<reference evidence="7 8" key="2">
    <citation type="journal article" date="2011" name="Stand. Genomic Sci.">
        <title>Complete genome sequence of Isosphaera pallida type strain (IS1B).</title>
        <authorList>
            <consortium name="US DOE Joint Genome Institute (JGI-PGF)"/>
            <person name="Goker M."/>
            <person name="Cleland D."/>
            <person name="Saunders E."/>
            <person name="Lapidus A."/>
            <person name="Nolan M."/>
            <person name="Lucas S."/>
            <person name="Hammon N."/>
            <person name="Deshpande S."/>
            <person name="Cheng J.F."/>
            <person name="Tapia R."/>
            <person name="Han C."/>
            <person name="Goodwin L."/>
            <person name="Pitluck S."/>
            <person name="Liolios K."/>
            <person name="Pagani I."/>
            <person name="Ivanova N."/>
            <person name="Mavromatis K."/>
            <person name="Pati A."/>
            <person name="Chen A."/>
            <person name="Palaniappan K."/>
            <person name="Land M."/>
            <person name="Hauser L."/>
            <person name="Chang Y.J."/>
            <person name="Jeffries C.D."/>
            <person name="Detter J.C."/>
            <person name="Beck B."/>
            <person name="Woyke T."/>
            <person name="Bristow J."/>
            <person name="Eisen J.A."/>
            <person name="Markowitz V."/>
            <person name="Hugenholtz P."/>
            <person name="Kyrpides N.C."/>
            <person name="Klenk H.P."/>
        </authorList>
    </citation>
    <scope>NUCLEOTIDE SEQUENCE [LARGE SCALE GENOMIC DNA]</scope>
    <source>
        <strain evidence="8">ATCC 43644 / DSM 9630 / IS1B</strain>
    </source>
</reference>
<sequence length="644" mass="71849">MPSHSFVSSQAERTACGWQTPTAWSVSLEMDDVSPRHRIGVALGATQRRWKPTVILAVTLGLLLMPVAPAMHAVRAQEVAETNQPSEAVEPLMLVFPYGSEKDDWLQDVTRRFHERDPRLASGRPIRVRLRPMGSGEVIDAALSDQMQPHVISPASSVYLELGEFRSQKGGAGRLVIDPVSLVRSPVVIAMWEPMARVLGWPDRPIGWGELLDLSSEPGGWAALGFAEWGPFKMAHTHPEHSNSGLLAVLAEIYAVAGKTDDLSPEDLRRLDVINGLKRIERSMIHYGRSTGFFGKTLARNGPDHLSAAVVYENMVIESRRNTSAARRFPPLVAIYPAEGTFWCDHPAGLVNRPWVTAEHREAWSIYRDALMSAETQTIALKYGFRPGGSQSEGDRVPPLLSLTAPDSPFSLAYGVDPEQPRQLLEVPRAEVVEQVLNLWRACRKTNQLILALDLSQANDQAQPGPPTDLDAMKQTARDLVNQLGDDDEVTLLTYDYQPRVQFERVLLKWRRDEVLERIANLTASNRPAAVREALAEVSNRIRRHSNPTKITSVVILNRTNSDRNSRLTQDEVLRTIRQDFEITATRIFALDHASDPNAAEKNDQSVLLNMVAELTGAWYRRLNFHAIANDSTHELVRELATSF</sequence>
<dbReference type="SUPFAM" id="SSF53300">
    <property type="entry name" value="vWA-like"/>
    <property type="match status" value="1"/>
</dbReference>
<evidence type="ECO:0000313" key="8">
    <source>
        <dbReference type="Proteomes" id="UP000008631"/>
    </source>
</evidence>
<dbReference type="GO" id="GO:1902358">
    <property type="term" value="P:sulfate transmembrane transport"/>
    <property type="evidence" value="ECO:0007669"/>
    <property type="project" value="InterPro"/>
</dbReference>
<comment type="subcellular location">
    <subcellularLocation>
        <location evidence="1">Periplasm</location>
    </subcellularLocation>
</comment>
<dbReference type="InParanoid" id="E8R4G5"/>
<evidence type="ECO:0000256" key="5">
    <source>
        <dbReference type="ARBA" id="ARBA00022764"/>
    </source>
</evidence>
<evidence type="ECO:0000313" key="7">
    <source>
        <dbReference type="EMBL" id="ADV63760.1"/>
    </source>
</evidence>
<comment type="similarity">
    <text evidence="2">Belongs to the prokaryotic sulfate-binding protein family.</text>
</comment>
<dbReference type="PANTHER" id="PTHR30368">
    <property type="entry name" value="SULFATE-BINDING PROTEIN"/>
    <property type="match status" value="1"/>
</dbReference>
<dbReference type="InterPro" id="IPR005669">
    <property type="entry name" value="Thiosulph/SO4-bd"/>
</dbReference>